<proteinExistence type="predicted"/>
<organism evidence="1 2">
    <name type="scientific">Trichinella murrelli</name>
    <dbReference type="NCBI Taxonomy" id="144512"/>
    <lineage>
        <taxon>Eukaryota</taxon>
        <taxon>Metazoa</taxon>
        <taxon>Ecdysozoa</taxon>
        <taxon>Nematoda</taxon>
        <taxon>Enoplea</taxon>
        <taxon>Dorylaimia</taxon>
        <taxon>Trichinellida</taxon>
        <taxon>Trichinellidae</taxon>
        <taxon>Trichinella</taxon>
    </lineage>
</organism>
<dbReference type="EMBL" id="JYDJ01000011">
    <property type="protein sequence ID" value="KRX49926.1"/>
    <property type="molecule type" value="Genomic_DNA"/>
</dbReference>
<accession>A0A0V0UEX7</accession>
<keyword evidence="2" id="KW-1185">Reference proteome</keyword>
<dbReference type="Proteomes" id="UP000055048">
    <property type="component" value="Unassembled WGS sequence"/>
</dbReference>
<comment type="caution">
    <text evidence="1">The sequence shown here is derived from an EMBL/GenBank/DDBJ whole genome shotgun (WGS) entry which is preliminary data.</text>
</comment>
<evidence type="ECO:0000313" key="1">
    <source>
        <dbReference type="EMBL" id="KRX49926.1"/>
    </source>
</evidence>
<dbReference type="AlphaFoldDB" id="A0A0V0UEX7"/>
<sequence>MVTINRNGSQSKLCYFPQNCWTEVKIATLYLNARERCLHRRDKGSFEIANHSLQLKDNP</sequence>
<name>A0A0V0UEX7_9BILA</name>
<gene>
    <name evidence="1" type="ORF">T05_14869</name>
</gene>
<evidence type="ECO:0000313" key="2">
    <source>
        <dbReference type="Proteomes" id="UP000055048"/>
    </source>
</evidence>
<protein>
    <submittedName>
        <fullName evidence="1">Uncharacterized protein</fullName>
    </submittedName>
</protein>
<reference evidence="1 2" key="1">
    <citation type="submission" date="2015-01" db="EMBL/GenBank/DDBJ databases">
        <title>Evolution of Trichinella species and genotypes.</title>
        <authorList>
            <person name="Korhonen P.K."/>
            <person name="Edoardo P."/>
            <person name="Giuseppe L.R."/>
            <person name="Gasser R.B."/>
        </authorList>
    </citation>
    <scope>NUCLEOTIDE SEQUENCE [LARGE SCALE GENOMIC DNA]</scope>
    <source>
        <strain evidence="1">ISS417</strain>
    </source>
</reference>